<dbReference type="InterPro" id="IPR040366">
    <property type="entry name" value="Nab2/ZC3H14"/>
</dbReference>
<keyword evidence="4 9" id="KW-0479">Metal-binding</keyword>
<evidence type="ECO:0000256" key="2">
    <source>
        <dbReference type="ARBA" id="ARBA00008423"/>
    </source>
</evidence>
<sequence length="422" mass="47065">MVSDSSEDEYNPDKPQIGSVASIIQVSKRKSSIPEALQANKKLLLRAMADVTKSLGAPSLDVVQIEEKNAFPAVKSQSSKRTSAKVRVGVSARERLGRRSGDDVRMGRSPDHKRRFSRSKSRSRSRSRSRSKLDSVEEFDDTSCVVEEDLLEMLKQVQERKRMRGKQDVQSIDLKRKDSAGKRRPISERINFEKREMVDESVSSPKFVVTLDGVADMSKLLPQKSLDDDDDIDLLDDTLDSDLADMKAEIRGSLDFSTPSKVGEEAKNLSNILCRLLPNCRAGRRCPFMHPPCKNFPNCKFGDQCVYTHPTSAAPPCKFDGRCTKPRCPFTHSVKVHNPGMVLAQLSKAPLPLPTKPVGKTVCKFHPKCSNMDCQYLHPKPCRFGLSCAKRNKGCIFTHPSLPTKSQLKWTKSSVGVSDQEG</sequence>
<evidence type="ECO:0000256" key="10">
    <source>
        <dbReference type="SAM" id="MobiDB-lite"/>
    </source>
</evidence>
<evidence type="ECO:0000256" key="1">
    <source>
        <dbReference type="ARBA" id="ARBA00004123"/>
    </source>
</evidence>
<evidence type="ECO:0000313" key="12">
    <source>
        <dbReference type="EMBL" id="KAF6017369.1"/>
    </source>
</evidence>
<dbReference type="PROSITE" id="PS50103">
    <property type="entry name" value="ZF_C3H1"/>
    <property type="match status" value="1"/>
</dbReference>
<feature type="region of interest" description="Disordered" evidence="10">
    <location>
        <begin position="71"/>
        <end position="134"/>
    </location>
</feature>
<gene>
    <name evidence="12" type="ORF">EB796_024323</name>
</gene>
<feature type="region of interest" description="Disordered" evidence="10">
    <location>
        <begin position="160"/>
        <end position="182"/>
    </location>
</feature>
<organism evidence="12 13">
    <name type="scientific">Bugula neritina</name>
    <name type="common">Brown bryozoan</name>
    <name type="synonym">Sertularia neritina</name>
    <dbReference type="NCBI Taxonomy" id="10212"/>
    <lineage>
        <taxon>Eukaryota</taxon>
        <taxon>Metazoa</taxon>
        <taxon>Spiralia</taxon>
        <taxon>Lophotrochozoa</taxon>
        <taxon>Bryozoa</taxon>
        <taxon>Gymnolaemata</taxon>
        <taxon>Cheilostomatida</taxon>
        <taxon>Flustrina</taxon>
        <taxon>Buguloidea</taxon>
        <taxon>Bugulidae</taxon>
        <taxon>Bugula</taxon>
    </lineage>
</organism>
<dbReference type="Pfam" id="PF14608">
    <property type="entry name" value="zf-CCCH_2"/>
    <property type="match status" value="5"/>
</dbReference>
<dbReference type="PANTHER" id="PTHR14738">
    <property type="entry name" value="ZINC FINGER CCCH DOMAIN-CONTAINING PROTEIN 14"/>
    <property type="match status" value="1"/>
</dbReference>
<dbReference type="GO" id="GO:0005634">
    <property type="term" value="C:nucleus"/>
    <property type="evidence" value="ECO:0007669"/>
    <property type="project" value="UniProtKB-SubCell"/>
</dbReference>
<comment type="similarity">
    <text evidence="2">Belongs to the ZC3H14 family.</text>
</comment>
<keyword evidence="6 9" id="KW-0863">Zinc-finger</keyword>
<evidence type="ECO:0000256" key="7">
    <source>
        <dbReference type="ARBA" id="ARBA00022833"/>
    </source>
</evidence>
<keyword evidence="5" id="KW-0677">Repeat</keyword>
<evidence type="ECO:0000256" key="3">
    <source>
        <dbReference type="ARBA" id="ARBA00015071"/>
    </source>
</evidence>
<dbReference type="InterPro" id="IPR000571">
    <property type="entry name" value="Znf_CCCH"/>
</dbReference>
<comment type="caution">
    <text evidence="12">The sequence shown here is derived from an EMBL/GenBank/DDBJ whole genome shotgun (WGS) entry which is preliminary data.</text>
</comment>
<dbReference type="GO" id="GO:0008143">
    <property type="term" value="F:poly(A) binding"/>
    <property type="evidence" value="ECO:0007669"/>
    <property type="project" value="InterPro"/>
</dbReference>
<protein>
    <recommendedName>
        <fullName evidence="3">Zinc finger CCCH domain-containing protein 14</fullName>
    </recommendedName>
</protein>
<name>A0A7J7ITX3_BUGNE</name>
<feature type="compositionally biased region" description="Basic and acidic residues" evidence="10">
    <location>
        <begin position="92"/>
        <end position="110"/>
    </location>
</feature>
<evidence type="ECO:0000256" key="4">
    <source>
        <dbReference type="ARBA" id="ARBA00022723"/>
    </source>
</evidence>
<reference evidence="12" key="1">
    <citation type="submission" date="2020-06" db="EMBL/GenBank/DDBJ databases">
        <title>Draft genome of Bugula neritina, a colonial animal packing powerful symbionts and potential medicines.</title>
        <authorList>
            <person name="Rayko M."/>
        </authorList>
    </citation>
    <scope>NUCLEOTIDE SEQUENCE [LARGE SCALE GENOMIC DNA]</scope>
    <source>
        <strain evidence="12">Kwan_BN1</strain>
    </source>
</reference>
<feature type="zinc finger region" description="C3H1-type" evidence="9">
    <location>
        <begin position="287"/>
        <end position="312"/>
    </location>
</feature>
<evidence type="ECO:0000256" key="6">
    <source>
        <dbReference type="ARBA" id="ARBA00022771"/>
    </source>
</evidence>
<dbReference type="PANTHER" id="PTHR14738:SF29">
    <property type="entry name" value="ZINC FINGER CCCH DOMAIN-CONTAINING PROTEIN 14"/>
    <property type="match status" value="1"/>
</dbReference>
<feature type="domain" description="C3H1-type" evidence="11">
    <location>
        <begin position="287"/>
        <end position="312"/>
    </location>
</feature>
<dbReference type="EMBL" id="VXIV02003406">
    <property type="protein sequence ID" value="KAF6017369.1"/>
    <property type="molecule type" value="Genomic_DNA"/>
</dbReference>
<dbReference type="Proteomes" id="UP000593567">
    <property type="component" value="Unassembled WGS sequence"/>
</dbReference>
<dbReference type="GO" id="GO:0043488">
    <property type="term" value="P:regulation of mRNA stability"/>
    <property type="evidence" value="ECO:0007669"/>
    <property type="project" value="InterPro"/>
</dbReference>
<dbReference type="OrthoDB" id="5589010at2759"/>
<feature type="compositionally biased region" description="Basic residues" evidence="10">
    <location>
        <begin position="111"/>
        <end position="130"/>
    </location>
</feature>
<evidence type="ECO:0000259" key="11">
    <source>
        <dbReference type="PROSITE" id="PS50103"/>
    </source>
</evidence>
<accession>A0A7J7ITX3</accession>
<evidence type="ECO:0000256" key="8">
    <source>
        <dbReference type="ARBA" id="ARBA00023242"/>
    </source>
</evidence>
<proteinExistence type="inferred from homology"/>
<feature type="compositionally biased region" description="Basic and acidic residues" evidence="10">
    <location>
        <begin position="173"/>
        <end position="182"/>
    </location>
</feature>
<keyword evidence="13" id="KW-1185">Reference proteome</keyword>
<keyword evidence="8" id="KW-0539">Nucleus</keyword>
<dbReference type="AlphaFoldDB" id="A0A7J7ITX3"/>
<keyword evidence="7 9" id="KW-0862">Zinc</keyword>
<evidence type="ECO:0000256" key="5">
    <source>
        <dbReference type="ARBA" id="ARBA00022737"/>
    </source>
</evidence>
<evidence type="ECO:0000313" key="13">
    <source>
        <dbReference type="Proteomes" id="UP000593567"/>
    </source>
</evidence>
<dbReference type="GO" id="GO:0005737">
    <property type="term" value="C:cytoplasm"/>
    <property type="evidence" value="ECO:0007669"/>
    <property type="project" value="TreeGrafter"/>
</dbReference>
<dbReference type="Gene3D" id="4.10.1000.30">
    <property type="match status" value="2"/>
</dbReference>
<evidence type="ECO:0000256" key="9">
    <source>
        <dbReference type="PROSITE-ProRule" id="PRU00723"/>
    </source>
</evidence>
<comment type="subcellular location">
    <subcellularLocation>
        <location evidence="1">Nucleus</location>
    </subcellularLocation>
</comment>
<dbReference type="GO" id="GO:0008270">
    <property type="term" value="F:zinc ion binding"/>
    <property type="evidence" value="ECO:0007669"/>
    <property type="project" value="UniProtKB-KW"/>
</dbReference>